<evidence type="ECO:0000256" key="10">
    <source>
        <dbReference type="ARBA" id="ARBA00023157"/>
    </source>
</evidence>
<name>A0ABT1AWR5_9FLAO</name>
<dbReference type="PANTHER" id="PTHR35457:SF1">
    <property type="entry name" value="HEME A SYNTHASE"/>
    <property type="match status" value="1"/>
</dbReference>
<sequence>MKKWMQSKYRLLATTSVVLVYLVIVAGAVVRMTGSGMGCPDWPKCFGYLIPPTEEATLRWAPGRAFEKGQVIIRGEQLLLAREDFTTGTAFSEENWSVYTRHDYAEFNAVHTWIEYLNRLLGALAGLAMFLLALASIGWWKEKRYRVVLAWIGVVAIGFQAWLGATVVYSVLEPVKITLHMFMALLIAGLLLWMVYDARRGSEPRAYDPRLTRLWWVLFPLSFLQILMGTQVRQFIDHQAEALGMEAKALWLQEANALFYVHRSFSIILLLLHLWAAYRVSSLGLGLKKVYVTLWVLLGIIASGTAMNYLGFPWGSQALHLVLASILFGLQWYVLLEMQGARRTRISS</sequence>
<evidence type="ECO:0000256" key="11">
    <source>
        <dbReference type="ARBA" id="ARBA00023444"/>
    </source>
</evidence>
<feature type="transmembrane region" description="Helical" evidence="12">
    <location>
        <begin position="290"/>
        <end position="312"/>
    </location>
</feature>
<reference evidence="13 14" key="1">
    <citation type="submission" date="2022-06" db="EMBL/GenBank/DDBJ databases">
        <authorList>
            <person name="Xuan X."/>
        </authorList>
    </citation>
    <scope>NUCLEOTIDE SEQUENCE [LARGE SCALE GENOMIC DNA]</scope>
    <source>
        <strain evidence="13 14">2V75</strain>
    </source>
</reference>
<comment type="subcellular location">
    <subcellularLocation>
        <location evidence="1">Membrane</location>
        <topology evidence="1">Multi-pass membrane protein</topology>
    </subcellularLocation>
</comment>
<evidence type="ECO:0000313" key="13">
    <source>
        <dbReference type="EMBL" id="MCO5724025.1"/>
    </source>
</evidence>
<accession>A0ABT1AWR5</accession>
<evidence type="ECO:0000256" key="5">
    <source>
        <dbReference type="ARBA" id="ARBA00022989"/>
    </source>
</evidence>
<keyword evidence="10" id="KW-1015">Disulfide bond</keyword>
<dbReference type="Proteomes" id="UP001206312">
    <property type="component" value="Unassembled WGS sequence"/>
</dbReference>
<dbReference type="PANTHER" id="PTHR35457">
    <property type="entry name" value="HEME A SYNTHASE"/>
    <property type="match status" value="1"/>
</dbReference>
<comment type="pathway">
    <text evidence="11">Porphyrin-containing compound metabolism.</text>
</comment>
<dbReference type="Pfam" id="PF02628">
    <property type="entry name" value="COX15-CtaA"/>
    <property type="match status" value="2"/>
</dbReference>
<comment type="caution">
    <text evidence="13">The sequence shown here is derived from an EMBL/GenBank/DDBJ whole genome shotgun (WGS) entry which is preliminary data.</text>
</comment>
<evidence type="ECO:0000256" key="8">
    <source>
        <dbReference type="ARBA" id="ARBA00023133"/>
    </source>
</evidence>
<dbReference type="InterPro" id="IPR003780">
    <property type="entry name" value="COX15/CtaA_fam"/>
</dbReference>
<dbReference type="InterPro" id="IPR050450">
    <property type="entry name" value="COX15/CtaA_HemeA_synthase"/>
</dbReference>
<evidence type="ECO:0000256" key="9">
    <source>
        <dbReference type="ARBA" id="ARBA00023136"/>
    </source>
</evidence>
<keyword evidence="7" id="KW-0408">Iron</keyword>
<evidence type="ECO:0000256" key="12">
    <source>
        <dbReference type="SAM" id="Phobius"/>
    </source>
</evidence>
<feature type="transmembrane region" description="Helical" evidence="12">
    <location>
        <begin position="120"/>
        <end position="140"/>
    </location>
</feature>
<keyword evidence="9 12" id="KW-0472">Membrane</keyword>
<feature type="transmembrane region" description="Helical" evidence="12">
    <location>
        <begin position="177"/>
        <end position="196"/>
    </location>
</feature>
<organism evidence="13 14">
    <name type="scientific">Robiginitalea marina</name>
    <dbReference type="NCBI Taxonomy" id="2954105"/>
    <lineage>
        <taxon>Bacteria</taxon>
        <taxon>Pseudomonadati</taxon>
        <taxon>Bacteroidota</taxon>
        <taxon>Flavobacteriia</taxon>
        <taxon>Flavobacteriales</taxon>
        <taxon>Flavobacteriaceae</taxon>
        <taxon>Robiginitalea</taxon>
    </lineage>
</organism>
<proteinExistence type="predicted"/>
<gene>
    <name evidence="13" type="ORF">NG653_04100</name>
</gene>
<evidence type="ECO:0000256" key="7">
    <source>
        <dbReference type="ARBA" id="ARBA00023004"/>
    </source>
</evidence>
<keyword evidence="8" id="KW-0350">Heme biosynthesis</keyword>
<keyword evidence="14" id="KW-1185">Reference proteome</keyword>
<feature type="transmembrane region" description="Helical" evidence="12">
    <location>
        <begin position="147"/>
        <end position="171"/>
    </location>
</feature>
<evidence type="ECO:0000256" key="2">
    <source>
        <dbReference type="ARBA" id="ARBA00022475"/>
    </source>
</evidence>
<keyword evidence="5 12" id="KW-1133">Transmembrane helix</keyword>
<evidence type="ECO:0000256" key="1">
    <source>
        <dbReference type="ARBA" id="ARBA00004141"/>
    </source>
</evidence>
<dbReference type="RefSeq" id="WP_252740397.1">
    <property type="nucleotide sequence ID" value="NZ_JAMXIB010000002.1"/>
</dbReference>
<keyword evidence="6" id="KW-0560">Oxidoreductase</keyword>
<feature type="transmembrane region" description="Helical" evidence="12">
    <location>
        <begin position="318"/>
        <end position="336"/>
    </location>
</feature>
<evidence type="ECO:0000256" key="4">
    <source>
        <dbReference type="ARBA" id="ARBA00022723"/>
    </source>
</evidence>
<feature type="transmembrane region" description="Helical" evidence="12">
    <location>
        <begin position="256"/>
        <end position="278"/>
    </location>
</feature>
<evidence type="ECO:0000256" key="6">
    <source>
        <dbReference type="ARBA" id="ARBA00023002"/>
    </source>
</evidence>
<evidence type="ECO:0000256" key="3">
    <source>
        <dbReference type="ARBA" id="ARBA00022692"/>
    </source>
</evidence>
<keyword evidence="3 12" id="KW-0812">Transmembrane</keyword>
<keyword evidence="2" id="KW-1003">Cell membrane</keyword>
<evidence type="ECO:0000313" key="14">
    <source>
        <dbReference type="Proteomes" id="UP001206312"/>
    </source>
</evidence>
<keyword evidence="4" id="KW-0479">Metal-binding</keyword>
<feature type="transmembrane region" description="Helical" evidence="12">
    <location>
        <begin position="216"/>
        <end position="236"/>
    </location>
</feature>
<protein>
    <submittedName>
        <fullName evidence="13">COX15/CtaA family protein</fullName>
    </submittedName>
</protein>
<dbReference type="EMBL" id="JAMXIB010000002">
    <property type="protein sequence ID" value="MCO5724025.1"/>
    <property type="molecule type" value="Genomic_DNA"/>
</dbReference>